<protein>
    <submittedName>
        <fullName evidence="1">Uncharacterized protein</fullName>
    </submittedName>
</protein>
<dbReference type="Proteomes" id="UP000183185">
    <property type="component" value="Unassembled WGS sequence"/>
</dbReference>
<name>A0AA44R800_9BACI</name>
<dbReference type="AlphaFoldDB" id="A0AA44R800"/>
<organism evidence="1 2">
    <name type="scientific">Bacillus proteolyticus</name>
    <dbReference type="NCBI Taxonomy" id="2026192"/>
    <lineage>
        <taxon>Bacteria</taxon>
        <taxon>Bacillati</taxon>
        <taxon>Bacillota</taxon>
        <taxon>Bacilli</taxon>
        <taxon>Bacillales</taxon>
        <taxon>Bacillaceae</taxon>
        <taxon>Bacillus</taxon>
        <taxon>Bacillus cereus group</taxon>
    </lineage>
</organism>
<dbReference type="EMBL" id="MACH01000069">
    <property type="protein sequence ID" value="OJE47535.1"/>
    <property type="molecule type" value="Genomic_DNA"/>
</dbReference>
<evidence type="ECO:0000313" key="1">
    <source>
        <dbReference type="EMBL" id="OJE47535.1"/>
    </source>
</evidence>
<comment type="caution">
    <text evidence="1">The sequence shown here is derived from an EMBL/GenBank/DDBJ whole genome shotgun (WGS) entry which is preliminary data.</text>
</comment>
<accession>A0AA44R800</accession>
<proteinExistence type="predicted"/>
<reference evidence="1 2" key="1">
    <citation type="submission" date="2016-06" db="EMBL/GenBank/DDBJ databases">
        <title>First insights into the genetic diversity and population structure of in the Bacillus cereus group bacteria from diverse marine environments.</title>
        <authorList>
            <person name="Liu Y."/>
            <person name="Lai Q."/>
            <person name="Shao Z."/>
        </authorList>
    </citation>
    <scope>NUCLEOTIDE SEQUENCE [LARGE SCALE GENOMIC DNA]</scope>
    <source>
        <strain evidence="1 2">TD42</strain>
    </source>
</reference>
<dbReference type="RefSeq" id="WP_070139516.1">
    <property type="nucleotide sequence ID" value="NZ_MACH01000069.1"/>
</dbReference>
<evidence type="ECO:0000313" key="2">
    <source>
        <dbReference type="Proteomes" id="UP000183185"/>
    </source>
</evidence>
<gene>
    <name evidence="1" type="ORF">BAQ49_28345</name>
</gene>
<sequence length="60" mass="6997">MVINPSEPYRHKDGTIVHVVEVNPNDWYCWAKYPDGDIKLVSEDIFFRDFEPLKKAASKS</sequence>